<name>A0AAW0WDG3_CHEQU</name>
<feature type="non-terminal residue" evidence="2">
    <location>
        <position position="1"/>
    </location>
</feature>
<keyword evidence="3" id="KW-1185">Reference proteome</keyword>
<evidence type="ECO:0000313" key="2">
    <source>
        <dbReference type="EMBL" id="KAK8729622.1"/>
    </source>
</evidence>
<feature type="domain" description="GIY-YIG" evidence="1">
    <location>
        <begin position="74"/>
        <end position="157"/>
    </location>
</feature>
<dbReference type="Proteomes" id="UP001445076">
    <property type="component" value="Unassembled WGS sequence"/>
</dbReference>
<sequence>SFFTKDCKKRALQILTSPRTNTTPNKVIILPNSQVALNVSKVLSQANTRVAIASSTSIKDLTRTQSKHHEPVNAGVYTIPCGGCDKIYVGETARNLDTRLNEHIYACRNDNLNNACVQHRNSTNHLMEFRDAQLVIKETNFRRRKCLESALIAVSNTIKQNNGSFTISEVLARILLKTVNPAIT</sequence>
<evidence type="ECO:0000313" key="3">
    <source>
        <dbReference type="Proteomes" id="UP001445076"/>
    </source>
</evidence>
<dbReference type="AlphaFoldDB" id="A0AAW0WDG3"/>
<reference evidence="2 3" key="1">
    <citation type="journal article" date="2024" name="BMC Genomics">
        <title>Genome assembly of redclaw crayfish (Cherax quadricarinatus) provides insights into its immune adaptation and hypoxia tolerance.</title>
        <authorList>
            <person name="Liu Z."/>
            <person name="Zheng J."/>
            <person name="Li H."/>
            <person name="Fang K."/>
            <person name="Wang S."/>
            <person name="He J."/>
            <person name="Zhou D."/>
            <person name="Weng S."/>
            <person name="Chi M."/>
            <person name="Gu Z."/>
            <person name="He J."/>
            <person name="Li F."/>
            <person name="Wang M."/>
        </authorList>
    </citation>
    <scope>NUCLEOTIDE SEQUENCE [LARGE SCALE GENOMIC DNA]</scope>
    <source>
        <strain evidence="2">ZL_2023a</strain>
    </source>
</reference>
<accession>A0AAW0WDG3</accession>
<comment type="caution">
    <text evidence="2">The sequence shown here is derived from an EMBL/GenBank/DDBJ whole genome shotgun (WGS) entry which is preliminary data.</text>
</comment>
<organism evidence="2 3">
    <name type="scientific">Cherax quadricarinatus</name>
    <name type="common">Australian red claw crayfish</name>
    <dbReference type="NCBI Taxonomy" id="27406"/>
    <lineage>
        <taxon>Eukaryota</taxon>
        <taxon>Metazoa</taxon>
        <taxon>Ecdysozoa</taxon>
        <taxon>Arthropoda</taxon>
        <taxon>Crustacea</taxon>
        <taxon>Multicrustacea</taxon>
        <taxon>Malacostraca</taxon>
        <taxon>Eumalacostraca</taxon>
        <taxon>Eucarida</taxon>
        <taxon>Decapoda</taxon>
        <taxon>Pleocyemata</taxon>
        <taxon>Astacidea</taxon>
        <taxon>Parastacoidea</taxon>
        <taxon>Parastacidae</taxon>
        <taxon>Cherax</taxon>
    </lineage>
</organism>
<proteinExistence type="predicted"/>
<dbReference type="Pfam" id="PF01541">
    <property type="entry name" value="GIY-YIG"/>
    <property type="match status" value="1"/>
</dbReference>
<protein>
    <recommendedName>
        <fullName evidence="1">GIY-YIG domain-containing protein</fullName>
    </recommendedName>
</protein>
<dbReference type="Gene3D" id="3.40.1440.10">
    <property type="entry name" value="GIY-YIG endonuclease"/>
    <property type="match status" value="1"/>
</dbReference>
<gene>
    <name evidence="2" type="ORF">OTU49_008572</name>
</gene>
<evidence type="ECO:0000259" key="1">
    <source>
        <dbReference type="Pfam" id="PF01541"/>
    </source>
</evidence>
<dbReference type="InterPro" id="IPR035901">
    <property type="entry name" value="GIY-YIG_endonuc_sf"/>
</dbReference>
<dbReference type="SUPFAM" id="SSF82771">
    <property type="entry name" value="GIY-YIG endonuclease"/>
    <property type="match status" value="1"/>
</dbReference>
<dbReference type="InterPro" id="IPR000305">
    <property type="entry name" value="GIY-YIG_endonuc"/>
</dbReference>
<dbReference type="EMBL" id="JARKIK010000067">
    <property type="protein sequence ID" value="KAK8729622.1"/>
    <property type="molecule type" value="Genomic_DNA"/>
</dbReference>